<evidence type="ECO:0000313" key="2">
    <source>
        <dbReference type="Proteomes" id="UP001431783"/>
    </source>
</evidence>
<protein>
    <recommendedName>
        <fullName evidence="3">Reverse transcriptase domain-containing protein</fullName>
    </recommendedName>
</protein>
<reference evidence="1 2" key="1">
    <citation type="submission" date="2023-03" db="EMBL/GenBank/DDBJ databases">
        <title>Genome insight into feeding habits of ladybird beetles.</title>
        <authorList>
            <person name="Li H.-S."/>
            <person name="Huang Y.-H."/>
            <person name="Pang H."/>
        </authorList>
    </citation>
    <scope>NUCLEOTIDE SEQUENCE [LARGE SCALE GENOMIC DNA]</scope>
    <source>
        <strain evidence="1">SYSU_2023b</strain>
        <tissue evidence="1">Whole body</tissue>
    </source>
</reference>
<gene>
    <name evidence="1" type="ORF">WA026_022943</name>
</gene>
<proteinExistence type="predicted"/>
<accession>A0AAW1U067</accession>
<dbReference type="AlphaFoldDB" id="A0AAW1U067"/>
<sequence length="248" mass="27647">METFCNKINKSTPIKDVWNQVKHLKRINNVPDNIITTNSENWAEDFLSILAPPSVNKPLLEYTDRSNPTNFPEAIAKLLTGINLGLAEDQTIISCFLDISGAYDSVNIDMMYQDLIALEVPPIIASNILKLIINRNISSRINGHPDDLTSNHLSPADISVLSREVNMIKPQFNTDQELTNEADNLSQVLTDMISKTNNSIRSQKNILLATPVINAENNTCTIDINSSKKQKIEYISDNANSNTSSLMF</sequence>
<dbReference type="Proteomes" id="UP001431783">
    <property type="component" value="Unassembled WGS sequence"/>
</dbReference>
<dbReference type="EMBL" id="JARQZJ010000021">
    <property type="protein sequence ID" value="KAK9873530.1"/>
    <property type="molecule type" value="Genomic_DNA"/>
</dbReference>
<keyword evidence="2" id="KW-1185">Reference proteome</keyword>
<evidence type="ECO:0000313" key="1">
    <source>
        <dbReference type="EMBL" id="KAK9873530.1"/>
    </source>
</evidence>
<name>A0AAW1U067_9CUCU</name>
<comment type="caution">
    <text evidence="1">The sequence shown here is derived from an EMBL/GenBank/DDBJ whole genome shotgun (WGS) entry which is preliminary data.</text>
</comment>
<evidence type="ECO:0008006" key="3">
    <source>
        <dbReference type="Google" id="ProtNLM"/>
    </source>
</evidence>
<organism evidence="1 2">
    <name type="scientific">Henosepilachna vigintioctopunctata</name>
    <dbReference type="NCBI Taxonomy" id="420089"/>
    <lineage>
        <taxon>Eukaryota</taxon>
        <taxon>Metazoa</taxon>
        <taxon>Ecdysozoa</taxon>
        <taxon>Arthropoda</taxon>
        <taxon>Hexapoda</taxon>
        <taxon>Insecta</taxon>
        <taxon>Pterygota</taxon>
        <taxon>Neoptera</taxon>
        <taxon>Endopterygota</taxon>
        <taxon>Coleoptera</taxon>
        <taxon>Polyphaga</taxon>
        <taxon>Cucujiformia</taxon>
        <taxon>Coccinelloidea</taxon>
        <taxon>Coccinellidae</taxon>
        <taxon>Epilachninae</taxon>
        <taxon>Epilachnini</taxon>
        <taxon>Henosepilachna</taxon>
    </lineage>
</organism>